<sequence length="171" mass="20015">MLASKALAASSGIINQLNLNNMSRKTIYQAVLSTEPFLVSEFIDFEKASRTDCSFIIKKLFSHTHTTYSDNKYEIYNYSILNKDQEVVSVENNEWKIEEVYDGYFGKQTRQNGNNTFIRWSAWNNYLISDPNGELRRIMFVNPKEALEHLSILSQFQSWADYEIENRQVML</sequence>
<dbReference type="RefSeq" id="WP_229963085.1">
    <property type="nucleotide sequence ID" value="NZ_JAJJWI010000050.1"/>
</dbReference>
<comment type="caution">
    <text evidence="1">The sequence shown here is derived from an EMBL/GenBank/DDBJ whole genome shotgun (WGS) entry which is preliminary data.</text>
</comment>
<evidence type="ECO:0000313" key="2">
    <source>
        <dbReference type="Proteomes" id="UP001597369"/>
    </source>
</evidence>
<protein>
    <submittedName>
        <fullName evidence="1">Uncharacterized protein</fullName>
    </submittedName>
</protein>
<dbReference type="EMBL" id="JBHUHV010000026">
    <property type="protein sequence ID" value="MFD2066992.1"/>
    <property type="molecule type" value="Genomic_DNA"/>
</dbReference>
<organism evidence="1 2">
    <name type="scientific">Pontibacter silvestris</name>
    <dbReference type="NCBI Taxonomy" id="2305183"/>
    <lineage>
        <taxon>Bacteria</taxon>
        <taxon>Pseudomonadati</taxon>
        <taxon>Bacteroidota</taxon>
        <taxon>Cytophagia</taxon>
        <taxon>Cytophagales</taxon>
        <taxon>Hymenobacteraceae</taxon>
        <taxon>Pontibacter</taxon>
    </lineage>
</organism>
<name>A0ABW4WW76_9BACT</name>
<evidence type="ECO:0000313" key="1">
    <source>
        <dbReference type="EMBL" id="MFD2066992.1"/>
    </source>
</evidence>
<proteinExistence type="predicted"/>
<gene>
    <name evidence="1" type="ORF">ACFSKU_08860</name>
</gene>
<reference evidence="2" key="1">
    <citation type="journal article" date="2019" name="Int. J. Syst. Evol. Microbiol.">
        <title>The Global Catalogue of Microorganisms (GCM) 10K type strain sequencing project: providing services to taxonomists for standard genome sequencing and annotation.</title>
        <authorList>
            <consortium name="The Broad Institute Genomics Platform"/>
            <consortium name="The Broad Institute Genome Sequencing Center for Infectious Disease"/>
            <person name="Wu L."/>
            <person name="Ma J."/>
        </authorList>
    </citation>
    <scope>NUCLEOTIDE SEQUENCE [LARGE SCALE GENOMIC DNA]</scope>
    <source>
        <strain evidence="2">JCM 16545</strain>
    </source>
</reference>
<dbReference type="Proteomes" id="UP001597369">
    <property type="component" value="Unassembled WGS sequence"/>
</dbReference>
<accession>A0ABW4WW76</accession>
<keyword evidence="2" id="KW-1185">Reference proteome</keyword>